<dbReference type="RefSeq" id="WP_246186662.1">
    <property type="nucleotide sequence ID" value="NZ_CABFVA020000122.1"/>
</dbReference>
<keyword evidence="7" id="KW-1185">Reference proteome</keyword>
<keyword evidence="3" id="KW-0175">Coiled coil</keyword>
<evidence type="ECO:0000256" key="3">
    <source>
        <dbReference type="ARBA" id="ARBA00023054"/>
    </source>
</evidence>
<name>A0A5E6MJV1_9BACT</name>
<dbReference type="Gene3D" id="2.40.50.140">
    <property type="entry name" value="Nucleic acid-binding proteins"/>
    <property type="match status" value="1"/>
</dbReference>
<dbReference type="Proteomes" id="UP000334923">
    <property type="component" value="Unassembled WGS sequence"/>
</dbReference>
<dbReference type="PROSITE" id="PS00674">
    <property type="entry name" value="AAA"/>
    <property type="match status" value="1"/>
</dbReference>
<dbReference type="GO" id="GO:0016887">
    <property type="term" value="F:ATP hydrolysis activity"/>
    <property type="evidence" value="ECO:0007669"/>
    <property type="project" value="InterPro"/>
</dbReference>
<dbReference type="PANTHER" id="PTHR23077">
    <property type="entry name" value="AAA-FAMILY ATPASE"/>
    <property type="match status" value="1"/>
</dbReference>
<dbReference type="GO" id="GO:0005524">
    <property type="term" value="F:ATP binding"/>
    <property type="evidence" value="ECO:0007669"/>
    <property type="project" value="UniProtKB-KW"/>
</dbReference>
<dbReference type="AlphaFoldDB" id="A0A5E6MJV1"/>
<dbReference type="Gene3D" id="3.40.50.300">
    <property type="entry name" value="P-loop containing nucleotide triphosphate hydrolases"/>
    <property type="match status" value="1"/>
</dbReference>
<keyword evidence="2 4" id="KW-0067">ATP-binding</keyword>
<evidence type="ECO:0000256" key="1">
    <source>
        <dbReference type="ARBA" id="ARBA00022741"/>
    </source>
</evidence>
<dbReference type="InterPro" id="IPR003959">
    <property type="entry name" value="ATPase_AAA_core"/>
</dbReference>
<dbReference type="EMBL" id="CABFVA020000122">
    <property type="protein sequence ID" value="VVM08235.1"/>
    <property type="molecule type" value="Genomic_DNA"/>
</dbReference>
<dbReference type="InterPro" id="IPR050168">
    <property type="entry name" value="AAA_ATPase_domain"/>
</dbReference>
<feature type="domain" description="AAA+ ATPase" evidence="5">
    <location>
        <begin position="239"/>
        <end position="392"/>
    </location>
</feature>
<accession>A0A5E6MJV1</accession>
<evidence type="ECO:0000313" key="6">
    <source>
        <dbReference type="EMBL" id="VVM08235.1"/>
    </source>
</evidence>
<dbReference type="InterPro" id="IPR032501">
    <property type="entry name" value="Prot_ATP_ID_OB_2nd"/>
</dbReference>
<dbReference type="InterPro" id="IPR027417">
    <property type="entry name" value="P-loop_NTPase"/>
</dbReference>
<dbReference type="PANTHER" id="PTHR23077:SF144">
    <property type="entry name" value="PROTEASOME-ASSOCIATED ATPASE"/>
    <property type="match status" value="1"/>
</dbReference>
<dbReference type="Pfam" id="PF00004">
    <property type="entry name" value="AAA"/>
    <property type="match status" value="1"/>
</dbReference>
<dbReference type="InterPro" id="IPR041626">
    <property type="entry name" value="Prot_ATP_ID_OB_N"/>
</dbReference>
<dbReference type="SMART" id="SM00382">
    <property type="entry name" value="AAA"/>
    <property type="match status" value="1"/>
</dbReference>
<evidence type="ECO:0000313" key="7">
    <source>
        <dbReference type="Proteomes" id="UP000334923"/>
    </source>
</evidence>
<evidence type="ECO:0000256" key="4">
    <source>
        <dbReference type="RuleBase" id="RU003651"/>
    </source>
</evidence>
<dbReference type="Gene3D" id="1.10.8.60">
    <property type="match status" value="1"/>
</dbReference>
<evidence type="ECO:0000259" key="5">
    <source>
        <dbReference type="SMART" id="SM00382"/>
    </source>
</evidence>
<organism evidence="6 7">
    <name type="scientific">Methylacidimicrobium tartarophylax</name>
    <dbReference type="NCBI Taxonomy" id="1041768"/>
    <lineage>
        <taxon>Bacteria</taxon>
        <taxon>Pseudomonadati</taxon>
        <taxon>Verrucomicrobiota</taxon>
        <taxon>Methylacidimicrobium</taxon>
    </lineage>
</organism>
<keyword evidence="6" id="KW-0647">Proteasome</keyword>
<protein>
    <submittedName>
        <fullName evidence="6">Proteasome-associated ATPase</fullName>
    </submittedName>
</protein>
<comment type="similarity">
    <text evidence="4">Belongs to the AAA ATPase family.</text>
</comment>
<dbReference type="GO" id="GO:0000502">
    <property type="term" value="C:proteasome complex"/>
    <property type="evidence" value="ECO:0007669"/>
    <property type="project" value="UniProtKB-KW"/>
</dbReference>
<evidence type="ECO:0000256" key="2">
    <source>
        <dbReference type="ARBA" id="ARBA00022840"/>
    </source>
</evidence>
<dbReference type="SUPFAM" id="SSF52540">
    <property type="entry name" value="P-loop containing nucleoside triphosphate hydrolases"/>
    <property type="match status" value="1"/>
</dbReference>
<dbReference type="Pfam" id="PF16450">
    <property type="entry name" value="Prot_ATP_ID_OB_C"/>
    <property type="match status" value="1"/>
</dbReference>
<gene>
    <name evidence="6" type="primary">arc</name>
    <name evidence="6" type="ORF">MAMT_02213</name>
</gene>
<dbReference type="FunFam" id="3.40.50.300:FF:001025">
    <property type="entry name" value="ATPase family, AAA domain-containing 2B"/>
    <property type="match status" value="1"/>
</dbReference>
<keyword evidence="1 4" id="KW-0547">Nucleotide-binding</keyword>
<dbReference type="Pfam" id="PF17758">
    <property type="entry name" value="Prot_ATP_ID_OB_N"/>
    <property type="match status" value="1"/>
</dbReference>
<proteinExistence type="inferred from homology"/>
<sequence length="551" mass="61378">MPTSFENLESASALQVVDLIGQSLSFDAVSREAFFYLRRRVAELEETGEQARQALEKLNEAVEKLSAPANRVGTLLGLPKKEIALVVQGGTEFYCSIDPRLGHETLLVGTRVLLNEAFAVVGDLGFDFSGPVVKVVDVLPDNRLRVGHEGVGGSFVVIRSTPLAKERIKAGLEIRVDGSSRVALEVVATSKTRHRLLDQVPELPWEKVGGQKGAVVAIRDAVELPFLHADLFAKYHHHVPKGFLLHGPPGCGKTLLGKATAYNLTRKLREETGEERKEFFLHVKGPEILNMWVGESERQVRELFEQARELAREGFLPFIFIDEAESILGTRRAGRFNSILNTLVPMFCAEMDGIESMQEVVIILASNRADLIDPAILRPGRIDRKIKVNRPDRAGSAEIYRIYLEQDLPYAAGLLEQAGDDRAKAIDILIEGVLDAQFARAERNRFLEVTFRSGRKEYLYRGDLISGAIIASIVERSKELAIKRAISDPSHHGLGLEDLLTALDIEYLENDIFPPSDITEDWLKLVDYDPQNVVRLAPVVRREEATVRQIV</sequence>
<dbReference type="InterPro" id="IPR003593">
    <property type="entry name" value="AAA+_ATPase"/>
</dbReference>
<reference evidence="6 7" key="1">
    <citation type="submission" date="2019-09" db="EMBL/GenBank/DDBJ databases">
        <authorList>
            <person name="Cremers G."/>
        </authorList>
    </citation>
    <scope>NUCLEOTIDE SEQUENCE [LARGE SCALE GENOMIC DNA]</scope>
    <source>
        <strain evidence="6">4A</strain>
    </source>
</reference>
<dbReference type="InterPro" id="IPR003960">
    <property type="entry name" value="ATPase_AAA_CS"/>
</dbReference>
<dbReference type="InterPro" id="IPR012340">
    <property type="entry name" value="NA-bd_OB-fold"/>
</dbReference>